<name>A0A1I0HGV3_9FIRM</name>
<dbReference type="Proteomes" id="UP000198558">
    <property type="component" value="Unassembled WGS sequence"/>
</dbReference>
<organism evidence="2 3">
    <name type="scientific">Thomasclavelia cocleata</name>
    <dbReference type="NCBI Taxonomy" id="69824"/>
    <lineage>
        <taxon>Bacteria</taxon>
        <taxon>Bacillati</taxon>
        <taxon>Bacillota</taxon>
        <taxon>Erysipelotrichia</taxon>
        <taxon>Erysipelotrichales</taxon>
        <taxon>Coprobacillaceae</taxon>
        <taxon>Thomasclavelia</taxon>
    </lineage>
</organism>
<gene>
    <name evidence="2" type="ORF">SAMN04489758_1503</name>
</gene>
<reference evidence="3" key="1">
    <citation type="submission" date="2016-10" db="EMBL/GenBank/DDBJ databases">
        <authorList>
            <person name="Varghese N."/>
            <person name="Submissions S."/>
        </authorList>
    </citation>
    <scope>NUCLEOTIDE SEQUENCE [LARGE SCALE GENOMIC DNA]</scope>
    <source>
        <strain evidence="3">DSM 1551</strain>
    </source>
</reference>
<dbReference type="Pfam" id="PF08388">
    <property type="entry name" value="GIIM"/>
    <property type="match status" value="1"/>
</dbReference>
<evidence type="ECO:0000313" key="3">
    <source>
        <dbReference type="Proteomes" id="UP000198558"/>
    </source>
</evidence>
<dbReference type="EMBL" id="FOIN01000050">
    <property type="protein sequence ID" value="SET82914.1"/>
    <property type="molecule type" value="Genomic_DNA"/>
</dbReference>
<proteinExistence type="predicted"/>
<sequence length="213" mass="25412">MKNNKKKSEFIILLIVWGLMICRCSMSGTETIKHIVIDINNSEYLSKYELEVYDTEISQRKMDKNNKSDSMVTWIQSKNDIMGYSMGFELNYILYEEGWLLDSIKPIEKDKWQYFATETTSVEEVNEVIRGGVNYYAIADMKKAMNVIDMHLRTRLRSILKWKVPRGRYQWLRKLGANHDLAMQMSYMEEHYQFTVTKTYFVRAILKERQIHK</sequence>
<dbReference type="RefSeq" id="WP_157796137.1">
    <property type="nucleotide sequence ID" value="NZ_FOIN01000050.1"/>
</dbReference>
<evidence type="ECO:0000313" key="2">
    <source>
        <dbReference type="EMBL" id="SET82914.1"/>
    </source>
</evidence>
<feature type="domain" description="Group II intron maturase-specific" evidence="1">
    <location>
        <begin position="121"/>
        <end position="174"/>
    </location>
</feature>
<evidence type="ECO:0000259" key="1">
    <source>
        <dbReference type="Pfam" id="PF08388"/>
    </source>
</evidence>
<keyword evidence="3" id="KW-1185">Reference proteome</keyword>
<dbReference type="GeneID" id="78289770"/>
<dbReference type="AlphaFoldDB" id="A0A1I0HGV3"/>
<dbReference type="InterPro" id="IPR013597">
    <property type="entry name" value="Mat_intron_G2"/>
</dbReference>
<accession>A0A1I0HGV3</accession>
<protein>
    <submittedName>
        <fullName evidence="2">Group II intron, maturase-specific domain</fullName>
    </submittedName>
</protein>